<dbReference type="Pfam" id="PF13399">
    <property type="entry name" value="LytR_C"/>
    <property type="match status" value="1"/>
</dbReference>
<protein>
    <submittedName>
        <fullName evidence="5">LytR family transcriptional attenuator</fullName>
    </submittedName>
</protein>
<gene>
    <name evidence="5" type="ORF">BD833_111174</name>
</gene>
<feature type="compositionally biased region" description="Low complexity" evidence="2">
    <location>
        <begin position="440"/>
        <end position="466"/>
    </location>
</feature>
<feature type="domain" description="LytR/CpsA/Psr regulator C-terminal" evidence="4">
    <location>
        <begin position="349"/>
        <end position="435"/>
    </location>
</feature>
<dbReference type="Gene3D" id="3.30.70.2390">
    <property type="match status" value="1"/>
</dbReference>
<dbReference type="Gene3D" id="3.40.630.190">
    <property type="entry name" value="LCP protein"/>
    <property type="match status" value="1"/>
</dbReference>
<feature type="region of interest" description="Disordered" evidence="2">
    <location>
        <begin position="438"/>
        <end position="466"/>
    </location>
</feature>
<evidence type="ECO:0000259" key="3">
    <source>
        <dbReference type="Pfam" id="PF03816"/>
    </source>
</evidence>
<sequence length="466" mass="48545">MVALRAVAGVLSVLLLAGSGWGWHLGQVADATVNRTDAIPTEGNEETGNAGEAMNLLLVGNDSRSNLTDEQLAEFQAGADSGINTDTMILVHVPADGSRASFVSFPRDSYVDIPGHGRDKLNAAYAYGYSAAADDADEAARDAAGARLLVQTISRLTGLEIDHYAEVDLLGFFELSSAVGGVEVNLCNAVDDREWSGAYFPAGKQTISGADALKFVRQRHNFGPDGRGDFDRIVRQQVFLAGVLRKMLSEDVLLDLGKQRELVEAAAASLTVDQDLDLLQLAQQMQSVTTGSIEFQTVPNLGVDREDGKSIVRLEDPETLRQFFAQLSAEPEETAPEEVPAPESVDPSDVQVAVYNGAGTSGLAAQAEGELEAAGFPVVSTGNAASSDLTQTEVRHAAGDEALAAAVAAAVPGAVVVAADDATPGTVQLVLGSDFNGIGQQTDAQPPAAPVADPDARTAADTGCIN</sequence>
<reference evidence="5 6" key="1">
    <citation type="submission" date="2019-07" db="EMBL/GenBank/DDBJ databases">
        <title>Genomic Encyclopedia of Archaeal and Bacterial Type Strains, Phase II (KMG-II): from individual species to whole genera.</title>
        <authorList>
            <person name="Goeker M."/>
        </authorList>
    </citation>
    <scope>NUCLEOTIDE SEQUENCE [LARGE SCALE GENOMIC DNA]</scope>
    <source>
        <strain evidence="5 6">DSM 46842</strain>
    </source>
</reference>
<name>A0A5S5CQG8_9ACTN</name>
<comment type="similarity">
    <text evidence="1">Belongs to the LytR/CpsA/Psr (LCP) family.</text>
</comment>
<evidence type="ECO:0000256" key="2">
    <source>
        <dbReference type="SAM" id="MobiDB-lite"/>
    </source>
</evidence>
<evidence type="ECO:0000259" key="4">
    <source>
        <dbReference type="Pfam" id="PF13399"/>
    </source>
</evidence>
<feature type="domain" description="Cell envelope-related transcriptional attenuator" evidence="3">
    <location>
        <begin position="84"/>
        <end position="248"/>
    </location>
</feature>
<dbReference type="PANTHER" id="PTHR33392:SF6">
    <property type="entry name" value="POLYISOPRENYL-TEICHOIC ACID--PEPTIDOGLYCAN TEICHOIC ACID TRANSFERASE TAGU"/>
    <property type="match status" value="1"/>
</dbReference>
<proteinExistence type="inferred from homology"/>
<keyword evidence="6" id="KW-1185">Reference proteome</keyword>
<comment type="caution">
    <text evidence="5">The sequence shown here is derived from an EMBL/GenBank/DDBJ whole genome shotgun (WGS) entry which is preliminary data.</text>
</comment>
<dbReference type="AlphaFoldDB" id="A0A5S5CQG8"/>
<dbReference type="RefSeq" id="WP_243737744.1">
    <property type="nucleotide sequence ID" value="NZ_VNHW01000011.1"/>
</dbReference>
<dbReference type="InterPro" id="IPR004474">
    <property type="entry name" value="LytR_CpsA_psr"/>
</dbReference>
<dbReference type="Proteomes" id="UP000322499">
    <property type="component" value="Unassembled WGS sequence"/>
</dbReference>
<evidence type="ECO:0000313" key="5">
    <source>
        <dbReference type="EMBL" id="TYP86030.1"/>
    </source>
</evidence>
<accession>A0A5S5CQG8</accession>
<dbReference type="InterPro" id="IPR027381">
    <property type="entry name" value="LytR/CpsA/Psr_C"/>
</dbReference>
<organism evidence="5 6">
    <name type="scientific">Blastococcus xanthinilyticus</name>
    <dbReference type="NCBI Taxonomy" id="1564164"/>
    <lineage>
        <taxon>Bacteria</taxon>
        <taxon>Bacillati</taxon>
        <taxon>Actinomycetota</taxon>
        <taxon>Actinomycetes</taxon>
        <taxon>Geodermatophilales</taxon>
        <taxon>Geodermatophilaceae</taxon>
        <taxon>Blastococcus</taxon>
    </lineage>
</organism>
<evidence type="ECO:0000313" key="6">
    <source>
        <dbReference type="Proteomes" id="UP000322499"/>
    </source>
</evidence>
<evidence type="ECO:0000256" key="1">
    <source>
        <dbReference type="ARBA" id="ARBA00006068"/>
    </source>
</evidence>
<dbReference type="PANTHER" id="PTHR33392">
    <property type="entry name" value="POLYISOPRENYL-TEICHOIC ACID--PEPTIDOGLYCAN TEICHOIC ACID TRANSFERASE TAGU"/>
    <property type="match status" value="1"/>
</dbReference>
<dbReference type="Pfam" id="PF03816">
    <property type="entry name" value="LytR_cpsA_psr"/>
    <property type="match status" value="1"/>
</dbReference>
<dbReference type="NCBIfam" id="TIGR00350">
    <property type="entry name" value="lytR_cpsA_psr"/>
    <property type="match status" value="1"/>
</dbReference>
<dbReference type="InterPro" id="IPR050922">
    <property type="entry name" value="LytR/CpsA/Psr_CW_biosynth"/>
</dbReference>
<dbReference type="EMBL" id="VNHW01000011">
    <property type="protein sequence ID" value="TYP86030.1"/>
    <property type="molecule type" value="Genomic_DNA"/>
</dbReference>